<dbReference type="Proteomes" id="UP001168877">
    <property type="component" value="Unassembled WGS sequence"/>
</dbReference>
<keyword evidence="2" id="KW-1185">Reference proteome</keyword>
<evidence type="ECO:0000313" key="1">
    <source>
        <dbReference type="EMBL" id="KAK0593757.1"/>
    </source>
</evidence>
<dbReference type="GO" id="GO:0006623">
    <property type="term" value="P:protein targeting to vacuole"/>
    <property type="evidence" value="ECO:0007669"/>
    <property type="project" value="TreeGrafter"/>
</dbReference>
<reference evidence="1" key="1">
    <citation type="journal article" date="2022" name="Plant J.">
        <title>Strategies of tolerance reflected in two North American maple genomes.</title>
        <authorList>
            <person name="McEvoy S.L."/>
            <person name="Sezen U.U."/>
            <person name="Trouern-Trend A."/>
            <person name="McMahon S.M."/>
            <person name="Schaberg P.G."/>
            <person name="Yang J."/>
            <person name="Wegrzyn J.L."/>
            <person name="Swenson N.G."/>
        </authorList>
    </citation>
    <scope>NUCLEOTIDE SEQUENCE</scope>
    <source>
        <strain evidence="1">NS2018</strain>
    </source>
</reference>
<dbReference type="PANTHER" id="PTHR16166:SF143">
    <property type="entry name" value="PROTEIN SORTING-ASSOCIATED PROTEIN, PUTATIVE (DUF1162)-RELATED"/>
    <property type="match status" value="1"/>
</dbReference>
<reference evidence="1" key="2">
    <citation type="submission" date="2023-06" db="EMBL/GenBank/DDBJ databases">
        <authorList>
            <person name="Swenson N.G."/>
            <person name="Wegrzyn J.L."/>
            <person name="Mcevoy S.L."/>
        </authorList>
    </citation>
    <scope>NUCLEOTIDE SEQUENCE</scope>
    <source>
        <strain evidence="1">NS2018</strain>
        <tissue evidence="1">Leaf</tissue>
    </source>
</reference>
<dbReference type="EMBL" id="JAUESC010000242">
    <property type="protein sequence ID" value="KAK0593757.1"/>
    <property type="molecule type" value="Genomic_DNA"/>
</dbReference>
<evidence type="ECO:0008006" key="3">
    <source>
        <dbReference type="Google" id="ProtNLM"/>
    </source>
</evidence>
<dbReference type="InterPro" id="IPR026847">
    <property type="entry name" value="VPS13"/>
</dbReference>
<proteinExistence type="predicted"/>
<accession>A0AA39VV28</accession>
<name>A0AA39VV28_ACESA</name>
<dbReference type="GO" id="GO:0045053">
    <property type="term" value="P:protein retention in Golgi apparatus"/>
    <property type="evidence" value="ECO:0007669"/>
    <property type="project" value="TreeGrafter"/>
</dbReference>
<sequence length="868" mass="97437">MDLLFSVEGLVLTSSWWTKTFHKFLWGPSLPNLSPILNLRVRKANVGSLSFQLEVSLGIQHVCCVLPPEYLAIIIGYFSLPDWGLNSSEQTDESAFVYKFEVLDSTLIVPVENDLHQLLKVEMQQFYCSYIPNCASNNILVNIPPEYMVPAHKVAKENNCLNLFGQGLILSFLLFKDDGCDCLMFDQDTGCGNVILIAPFSADVWVRIPSGSKSTCESSSASTCIMSSIHNCQLMADDCYLFDGFEALLEVIDQFSSVGDESKLFTTDVPHYLQLKKCLRESSTVTPVASGMIFTEVRCYFDSLLVKLHHFIKDPVLLKPVAEVEMQFVFSASLVNETLISLDANFSSLALHSLLNTVILAKCNINHSTPSVLGVGFSKSDHREYEFHISLPSFDVWLHFYDWTEIIDLCHIYSQKMAKTARVDVSLMNSAIEHEAGYAILILRSENIGLTVHFPIWVNEEAIREYGVAEIDEGPQNVSSSHVVGKHSKYISITTHSKSSEIIIADKNVKLKVILDKTSGSVGTSEENSVNSWPFFQIFQVDVETEISRDHMELVHTNVNILCHRIDVWLSHRVLYFWRGVVFDIPEAGSSSSQLAIPSMNFKIQLRKMSLLISDGRWSCSGHLLEILICNFMLHTSVTESSMDGSVTSELKVNYNNIRKVSWEPFIEPWKFQINMTRKHEMTTLLNSSFITDIDLTATAQLNLNLTESLVECILRTIEMIKDAWGLAGPDDCPGNQISVNPQLTENIRGGRYAPYVLQNLTALPLTFSVCQGILNSNEFDVSDTKDGKPMQPGASIPIYLNETPYEQLFRYRSAYSSDRLSEKQSNAVAHHFMTVQLDGTSVPSIPISMDLVGLTYFEVDFSNASKR</sequence>
<organism evidence="1 2">
    <name type="scientific">Acer saccharum</name>
    <name type="common">Sugar maple</name>
    <dbReference type="NCBI Taxonomy" id="4024"/>
    <lineage>
        <taxon>Eukaryota</taxon>
        <taxon>Viridiplantae</taxon>
        <taxon>Streptophyta</taxon>
        <taxon>Embryophyta</taxon>
        <taxon>Tracheophyta</taxon>
        <taxon>Spermatophyta</taxon>
        <taxon>Magnoliopsida</taxon>
        <taxon>eudicotyledons</taxon>
        <taxon>Gunneridae</taxon>
        <taxon>Pentapetalae</taxon>
        <taxon>rosids</taxon>
        <taxon>malvids</taxon>
        <taxon>Sapindales</taxon>
        <taxon>Sapindaceae</taxon>
        <taxon>Hippocastanoideae</taxon>
        <taxon>Acereae</taxon>
        <taxon>Acer</taxon>
    </lineage>
</organism>
<gene>
    <name evidence="1" type="ORF">LWI29_035407</name>
</gene>
<evidence type="ECO:0000313" key="2">
    <source>
        <dbReference type="Proteomes" id="UP001168877"/>
    </source>
</evidence>
<dbReference type="AlphaFoldDB" id="A0AA39VV28"/>
<comment type="caution">
    <text evidence="1">The sequence shown here is derived from an EMBL/GenBank/DDBJ whole genome shotgun (WGS) entry which is preliminary data.</text>
</comment>
<protein>
    <recommendedName>
        <fullName evidence="3">Vacuolar protein sorting-associated protein 13 VPS13 adaptor binding domain-containing protein</fullName>
    </recommendedName>
</protein>
<dbReference type="PANTHER" id="PTHR16166">
    <property type="entry name" value="VACUOLAR PROTEIN SORTING-ASSOCIATED PROTEIN VPS13"/>
    <property type="match status" value="1"/>
</dbReference>